<dbReference type="GO" id="GO:0008843">
    <property type="term" value="F:endochitinase activity"/>
    <property type="evidence" value="ECO:0007669"/>
    <property type="project" value="UniProtKB-EC"/>
</dbReference>
<dbReference type="Proteomes" id="UP000029228">
    <property type="component" value="Unassembled WGS sequence"/>
</dbReference>
<dbReference type="EMBL" id="BBMR01000001">
    <property type="protein sequence ID" value="GAL16565.1"/>
    <property type="molecule type" value="Genomic_DNA"/>
</dbReference>
<comment type="caution">
    <text evidence="1">The sequence shown here is derived from an EMBL/GenBank/DDBJ whole genome shotgun (WGS) entry which is preliminary data.</text>
</comment>
<dbReference type="EC" id="3.2.1.14" evidence="1"/>
<name>A0A090RMD3_9VIBR</name>
<gene>
    <name evidence="1" type="ORF">JCM19235_5114</name>
</gene>
<proteinExistence type="predicted"/>
<keyword evidence="2" id="KW-1185">Reference proteome</keyword>
<sequence length="135" mass="14726">MDPETVGTTVNGVVVEAPPANPLYADLDFCSNPGLICSSEENREIKWIAGLFYWVSSVQTYNDEGGPYAAWNYHTELKKYVDGGLQGTEFIDAVSGIVNRGCPDSTCPVSGEVHAVKERQDNFKLVLQTLGLNPQ</sequence>
<protein>
    <submittedName>
        <fullName evidence="1">Chitinase</fullName>
        <ecNumber evidence="1">3.2.1.14</ecNumber>
    </submittedName>
</protein>
<reference evidence="1 2" key="1">
    <citation type="submission" date="2014-09" db="EMBL/GenBank/DDBJ databases">
        <title>Vibrio maritimus JCM 19235. (C45) whole genome shotgun sequence.</title>
        <authorList>
            <person name="Sawabe T."/>
            <person name="Meirelles P."/>
            <person name="Nakanishi M."/>
            <person name="Sayaka M."/>
            <person name="Hattori M."/>
            <person name="Ohkuma M."/>
        </authorList>
    </citation>
    <scope>NUCLEOTIDE SEQUENCE [LARGE SCALE GENOMIC DNA]</scope>
    <source>
        <strain evidence="2">JCM19235</strain>
    </source>
</reference>
<dbReference type="PANTHER" id="PTHR21113:SF4">
    <property type="entry name" value="CHITIN-BINDING TYPE-4 DOMAIN-CONTAINING PROTEIN"/>
    <property type="match status" value="1"/>
</dbReference>
<keyword evidence="1" id="KW-0326">Glycosidase</keyword>
<dbReference type="STRING" id="990268.JCM19235_5114"/>
<accession>A0A090RMD3</accession>
<keyword evidence="1" id="KW-0378">Hydrolase</keyword>
<evidence type="ECO:0000313" key="2">
    <source>
        <dbReference type="Proteomes" id="UP000029228"/>
    </source>
</evidence>
<dbReference type="AlphaFoldDB" id="A0A090RMD3"/>
<organism evidence="1 2">
    <name type="scientific">Vibrio maritimus</name>
    <dbReference type="NCBI Taxonomy" id="990268"/>
    <lineage>
        <taxon>Bacteria</taxon>
        <taxon>Pseudomonadati</taxon>
        <taxon>Pseudomonadota</taxon>
        <taxon>Gammaproteobacteria</taxon>
        <taxon>Vibrionales</taxon>
        <taxon>Vibrionaceae</taxon>
        <taxon>Vibrio</taxon>
    </lineage>
</organism>
<dbReference type="PANTHER" id="PTHR21113">
    <property type="entry name" value="AGAP001705-PA"/>
    <property type="match status" value="1"/>
</dbReference>
<evidence type="ECO:0000313" key="1">
    <source>
        <dbReference type="EMBL" id="GAL16565.1"/>
    </source>
</evidence>